<accession>A0A8J8P543</accession>
<protein>
    <submittedName>
        <fullName evidence="1">Uncharacterized protein</fullName>
    </submittedName>
</protein>
<dbReference type="AlphaFoldDB" id="A0A8J8P543"/>
<organism evidence="1 2">
    <name type="scientific">Halteria grandinella</name>
    <dbReference type="NCBI Taxonomy" id="5974"/>
    <lineage>
        <taxon>Eukaryota</taxon>
        <taxon>Sar</taxon>
        <taxon>Alveolata</taxon>
        <taxon>Ciliophora</taxon>
        <taxon>Intramacronucleata</taxon>
        <taxon>Spirotrichea</taxon>
        <taxon>Stichotrichia</taxon>
        <taxon>Sporadotrichida</taxon>
        <taxon>Halteriidae</taxon>
        <taxon>Halteria</taxon>
    </lineage>
</organism>
<evidence type="ECO:0000313" key="1">
    <source>
        <dbReference type="EMBL" id="TNV87601.1"/>
    </source>
</evidence>
<reference evidence="1" key="1">
    <citation type="submission" date="2019-06" db="EMBL/GenBank/DDBJ databases">
        <authorList>
            <person name="Zheng W."/>
        </authorList>
    </citation>
    <scope>NUCLEOTIDE SEQUENCE</scope>
    <source>
        <strain evidence="1">QDHG01</strain>
    </source>
</reference>
<comment type="caution">
    <text evidence="1">The sequence shown here is derived from an EMBL/GenBank/DDBJ whole genome shotgun (WGS) entry which is preliminary data.</text>
</comment>
<dbReference type="Proteomes" id="UP000785679">
    <property type="component" value="Unassembled WGS sequence"/>
</dbReference>
<keyword evidence="2" id="KW-1185">Reference proteome</keyword>
<gene>
    <name evidence="1" type="ORF">FGO68_gene4252</name>
</gene>
<dbReference type="EMBL" id="RRYP01000322">
    <property type="protein sequence ID" value="TNV87601.1"/>
    <property type="molecule type" value="Genomic_DNA"/>
</dbReference>
<evidence type="ECO:0000313" key="2">
    <source>
        <dbReference type="Proteomes" id="UP000785679"/>
    </source>
</evidence>
<proteinExistence type="predicted"/>
<sequence length="83" mass="9733">MVLRNFQYFNCTQAISLAYQSFKSYTKRSQQLSEMRRIFPLSTVFSRACFSFSNLNSNYWIPLLKANSVIQLIEVKFFASPSQ</sequence>
<name>A0A8J8P543_HALGN</name>